<reference evidence="4" key="1">
    <citation type="submission" date="2015-09" db="EMBL/GenBank/DDBJ databases">
        <title>Complete sequence of Algoriphagus sp. M8-2.</title>
        <authorList>
            <person name="Shintani M."/>
        </authorList>
    </citation>
    <scope>NUCLEOTIDE SEQUENCE [LARGE SCALE GENOMIC DNA]</scope>
    <source>
        <strain evidence="4">M8-2</strain>
    </source>
</reference>
<dbReference type="Gene3D" id="2.160.10.10">
    <property type="entry name" value="Hexapeptide repeat proteins"/>
    <property type="match status" value="1"/>
</dbReference>
<dbReference type="InterPro" id="IPR011004">
    <property type="entry name" value="Trimer_LpxA-like_sf"/>
</dbReference>
<dbReference type="EMBL" id="CP012836">
    <property type="protein sequence ID" value="AMQ56619.1"/>
    <property type="molecule type" value="Genomic_DNA"/>
</dbReference>
<organism evidence="3 4">
    <name type="scientific">Algoriphagus sanaruensis</name>
    <dbReference type="NCBI Taxonomy" id="1727163"/>
    <lineage>
        <taxon>Bacteria</taxon>
        <taxon>Pseudomonadati</taxon>
        <taxon>Bacteroidota</taxon>
        <taxon>Cytophagia</taxon>
        <taxon>Cytophagales</taxon>
        <taxon>Cyclobacteriaceae</taxon>
        <taxon>Algoriphagus</taxon>
    </lineage>
</organism>
<proteinExistence type="inferred from homology"/>
<sequence length="198" mass="21540">MDLVIIGAGKLGEHLVENFSQFNLRYNLLGFVDDNPKLKGKKVAGLPVLGGIDKYLQDKSMAVVVALTSISEKMDCVNRLSSNPRLNFPNLISSGSWISRDCIVGKGNILLNGSLFNFGTTIGNFNSFGQKCSIGHEAVIRDFCFLDEEVSIGGFSFVEDGCKFGKGVQLKQGIRIGKESVIGPLLEIKEDIKPDSHL</sequence>
<dbReference type="Pfam" id="PF17836">
    <property type="entry name" value="PglD_N"/>
    <property type="match status" value="1"/>
</dbReference>
<dbReference type="STRING" id="1727163.AO498_09325"/>
<dbReference type="Gene3D" id="3.40.50.720">
    <property type="entry name" value="NAD(P)-binding Rossmann-like Domain"/>
    <property type="match status" value="1"/>
</dbReference>
<evidence type="ECO:0000313" key="4">
    <source>
        <dbReference type="Proteomes" id="UP000073816"/>
    </source>
</evidence>
<evidence type="ECO:0000256" key="1">
    <source>
        <dbReference type="ARBA" id="ARBA00007274"/>
    </source>
</evidence>
<keyword evidence="4" id="KW-1185">Reference proteome</keyword>
<dbReference type="InterPro" id="IPR041561">
    <property type="entry name" value="PglD_N"/>
</dbReference>
<dbReference type="RefSeq" id="WP_067546458.1">
    <property type="nucleotide sequence ID" value="NZ_CP012836.1"/>
</dbReference>
<evidence type="ECO:0000259" key="2">
    <source>
        <dbReference type="Pfam" id="PF17836"/>
    </source>
</evidence>
<feature type="domain" description="PglD N-terminal" evidence="2">
    <location>
        <begin position="2"/>
        <end position="79"/>
    </location>
</feature>
<dbReference type="AlphaFoldDB" id="A0A142ENB4"/>
<dbReference type="InterPro" id="IPR050179">
    <property type="entry name" value="Trans_hexapeptide_repeat"/>
</dbReference>
<reference evidence="3 4" key="2">
    <citation type="journal article" date="2016" name="Genome Announc.">
        <title>Complete Genome Sequence of Algoriphagus sp. Strain M8-2, Isolated from a Brackish Lake.</title>
        <authorList>
            <person name="Muraguchi Y."/>
            <person name="Kushimoto K."/>
            <person name="Ohtsubo Y."/>
            <person name="Suzuki T."/>
            <person name="Dohra H."/>
            <person name="Kimbara K."/>
            <person name="Shintani M."/>
        </authorList>
    </citation>
    <scope>NUCLEOTIDE SEQUENCE [LARGE SCALE GENOMIC DNA]</scope>
    <source>
        <strain evidence="3 4">M8-2</strain>
    </source>
</reference>
<name>A0A142ENB4_9BACT</name>
<evidence type="ECO:0000313" key="3">
    <source>
        <dbReference type="EMBL" id="AMQ56619.1"/>
    </source>
</evidence>
<dbReference type="KEGG" id="alm:AO498_09325"/>
<comment type="similarity">
    <text evidence="1">Belongs to the transferase hexapeptide repeat family.</text>
</comment>
<dbReference type="OrthoDB" id="708224at2"/>
<gene>
    <name evidence="3" type="ORF">AO498_09325</name>
</gene>
<dbReference type="PATRIC" id="fig|1727163.4.peg.1948"/>
<dbReference type="PANTHER" id="PTHR43300:SF7">
    <property type="entry name" value="UDP-N-ACETYLBACILLOSAMINE N-ACETYLTRANSFERASE"/>
    <property type="match status" value="1"/>
</dbReference>
<dbReference type="PANTHER" id="PTHR43300">
    <property type="entry name" value="ACETYLTRANSFERASE"/>
    <property type="match status" value="1"/>
</dbReference>
<dbReference type="SUPFAM" id="SSF51161">
    <property type="entry name" value="Trimeric LpxA-like enzymes"/>
    <property type="match status" value="1"/>
</dbReference>
<protein>
    <recommendedName>
        <fullName evidence="2">PglD N-terminal domain-containing protein</fullName>
    </recommendedName>
</protein>
<accession>A0A142ENB4</accession>
<dbReference type="Proteomes" id="UP000073816">
    <property type="component" value="Chromosome"/>
</dbReference>